<dbReference type="EMBL" id="NMUH01000876">
    <property type="protein sequence ID" value="MQL86132.1"/>
    <property type="molecule type" value="Genomic_DNA"/>
</dbReference>
<sequence length="101" mass="11394">MKIFALIYRTATGFQIVVDGYNHKMRLLLEEIVGKIANFEVKADRFSVIKLLPSLQLAIAIHHITLPEFVMCVGEAIESHTGYSMINFEPLQTCVQLLSTL</sequence>
<organism evidence="2 3">
    <name type="scientific">Colocasia esculenta</name>
    <name type="common">Wild taro</name>
    <name type="synonym">Arum esculentum</name>
    <dbReference type="NCBI Taxonomy" id="4460"/>
    <lineage>
        <taxon>Eukaryota</taxon>
        <taxon>Viridiplantae</taxon>
        <taxon>Streptophyta</taxon>
        <taxon>Embryophyta</taxon>
        <taxon>Tracheophyta</taxon>
        <taxon>Spermatophyta</taxon>
        <taxon>Magnoliopsida</taxon>
        <taxon>Liliopsida</taxon>
        <taxon>Araceae</taxon>
        <taxon>Aroideae</taxon>
        <taxon>Colocasieae</taxon>
        <taxon>Colocasia</taxon>
    </lineage>
</organism>
<reference evidence="2" key="1">
    <citation type="submission" date="2017-07" db="EMBL/GenBank/DDBJ databases">
        <title>Taro Niue Genome Assembly and Annotation.</title>
        <authorList>
            <person name="Atibalentja N."/>
            <person name="Keating K."/>
            <person name="Fields C.J."/>
        </authorList>
    </citation>
    <scope>NUCLEOTIDE SEQUENCE</scope>
    <source>
        <strain evidence="2">Niue_2</strain>
        <tissue evidence="2">Leaf</tissue>
    </source>
</reference>
<dbReference type="OrthoDB" id="952271at2759"/>
<evidence type="ECO:0000313" key="3">
    <source>
        <dbReference type="Proteomes" id="UP000652761"/>
    </source>
</evidence>
<proteinExistence type="predicted"/>
<name>A0A843UJ78_COLES</name>
<evidence type="ECO:0000313" key="2">
    <source>
        <dbReference type="EMBL" id="MQL86132.1"/>
    </source>
</evidence>
<dbReference type="Gene3D" id="3.30.830.10">
    <property type="entry name" value="Metalloenzyme, LuxS/M16 peptidase-like"/>
    <property type="match status" value="1"/>
</dbReference>
<keyword evidence="3" id="KW-1185">Reference proteome</keyword>
<protein>
    <recommendedName>
        <fullName evidence="1">Peptidase M16 middle/third domain-containing protein</fullName>
    </recommendedName>
</protein>
<feature type="domain" description="Peptidase M16 middle/third" evidence="1">
    <location>
        <begin position="7"/>
        <end position="50"/>
    </location>
</feature>
<accession>A0A843UJ78</accession>
<comment type="caution">
    <text evidence="2">The sequence shown here is derived from an EMBL/GenBank/DDBJ whole genome shotgun (WGS) entry which is preliminary data.</text>
</comment>
<dbReference type="InterPro" id="IPR032632">
    <property type="entry name" value="Peptidase_M16_M"/>
</dbReference>
<evidence type="ECO:0000259" key="1">
    <source>
        <dbReference type="Pfam" id="PF16187"/>
    </source>
</evidence>
<dbReference type="AlphaFoldDB" id="A0A843UJ78"/>
<dbReference type="Proteomes" id="UP000652761">
    <property type="component" value="Unassembled WGS sequence"/>
</dbReference>
<dbReference type="Pfam" id="PF16187">
    <property type="entry name" value="Peptidase_M16_M"/>
    <property type="match status" value="1"/>
</dbReference>
<gene>
    <name evidence="2" type="ORF">Taro_018661</name>
</gene>